<accession>A0A6J1TJM2</accession>
<gene>
    <name evidence="4" type="primary">LOC113216350</name>
</gene>
<protein>
    <submittedName>
        <fullName evidence="4">Uncharacterized protein LOC113216350</fullName>
    </submittedName>
</protein>
<reference evidence="4" key="1">
    <citation type="submission" date="2025-08" db="UniProtKB">
        <authorList>
            <consortium name="RefSeq"/>
        </authorList>
    </citation>
    <scope>IDENTIFICATION</scope>
    <source>
        <tissue evidence="4">Whole organism</tissue>
    </source>
</reference>
<feature type="compositionally biased region" description="Low complexity" evidence="1">
    <location>
        <begin position="224"/>
        <end position="242"/>
    </location>
</feature>
<dbReference type="KEGG" id="foc:113216350"/>
<dbReference type="Proteomes" id="UP000504606">
    <property type="component" value="Unplaced"/>
</dbReference>
<dbReference type="GeneID" id="113216350"/>
<evidence type="ECO:0000256" key="1">
    <source>
        <dbReference type="SAM" id="MobiDB-lite"/>
    </source>
</evidence>
<evidence type="ECO:0000313" key="3">
    <source>
        <dbReference type="Proteomes" id="UP000504606"/>
    </source>
</evidence>
<feature type="region of interest" description="Disordered" evidence="1">
    <location>
        <begin position="435"/>
        <end position="470"/>
    </location>
</feature>
<dbReference type="InterPro" id="IPR032071">
    <property type="entry name" value="DUF4806"/>
</dbReference>
<feature type="compositionally biased region" description="Polar residues" evidence="1">
    <location>
        <begin position="103"/>
        <end position="113"/>
    </location>
</feature>
<dbReference type="Pfam" id="PF16064">
    <property type="entry name" value="DUF4806"/>
    <property type="match status" value="1"/>
</dbReference>
<keyword evidence="3" id="KW-1185">Reference proteome</keyword>
<feature type="domain" description="DUF4806" evidence="2">
    <location>
        <begin position="326"/>
        <end position="410"/>
    </location>
</feature>
<dbReference type="PANTHER" id="PTHR34153">
    <property type="entry name" value="SI:CH211-262H13.3-RELATED-RELATED"/>
    <property type="match status" value="1"/>
</dbReference>
<feature type="region of interest" description="Disordered" evidence="1">
    <location>
        <begin position="222"/>
        <end position="244"/>
    </location>
</feature>
<dbReference type="AlphaFoldDB" id="A0A6J1TJM2"/>
<dbReference type="RefSeq" id="XP_026291885.2">
    <property type="nucleotide sequence ID" value="XM_026436100.2"/>
</dbReference>
<organism evidence="3 4">
    <name type="scientific">Frankliniella occidentalis</name>
    <name type="common">Western flower thrips</name>
    <name type="synonym">Euthrips occidentalis</name>
    <dbReference type="NCBI Taxonomy" id="133901"/>
    <lineage>
        <taxon>Eukaryota</taxon>
        <taxon>Metazoa</taxon>
        <taxon>Ecdysozoa</taxon>
        <taxon>Arthropoda</taxon>
        <taxon>Hexapoda</taxon>
        <taxon>Insecta</taxon>
        <taxon>Pterygota</taxon>
        <taxon>Neoptera</taxon>
        <taxon>Paraneoptera</taxon>
        <taxon>Thysanoptera</taxon>
        <taxon>Terebrantia</taxon>
        <taxon>Thripoidea</taxon>
        <taxon>Thripidae</taxon>
        <taxon>Frankliniella</taxon>
    </lineage>
</organism>
<feature type="compositionally biased region" description="Polar residues" evidence="1">
    <location>
        <begin position="50"/>
        <end position="63"/>
    </location>
</feature>
<evidence type="ECO:0000259" key="2">
    <source>
        <dbReference type="Pfam" id="PF16064"/>
    </source>
</evidence>
<dbReference type="PANTHER" id="PTHR34153:SF2">
    <property type="entry name" value="SI:CH211-262H13.3-RELATED"/>
    <property type="match status" value="1"/>
</dbReference>
<evidence type="ECO:0000313" key="4">
    <source>
        <dbReference type="RefSeq" id="XP_026291885.2"/>
    </source>
</evidence>
<sequence length="470" mass="52232">MSSLIKDWDEVFDGSQRSDEENTTVGEVTRVAAPPRKGTSPRKNVKELSPQKSGGSSDVQGKTPQKERDEAMGLSGETASMTPRKTPRKTPQKAKDVPKKLSLSESPKNGSQNDARKKKSPQKKAVENSTEMAKATRAGTPRKIPEGDLRKPGASPLLGTAASSRVSPRKRDRTAAFGSAHTIHKRSRQTDMSTFVSSFSERELDRELRDIDTEIEAAENQLCTSPSDSLQSMSPSMSETSDGVFKTPQDKGAYRALTFGSCSPSISSGLRQLQSMMAENLRRVEHVENSMHQHAKTMETIVQTMRKILSCVLPPLESNIAEDIPKLPLTDKDGEKSLNTMMSDKEEFNKVVTFLYGLVGTSPKDAVYAIMKTLFTDEFASTKSMKGIHRSGKPRKDAFMGTSLLKAVMCAVRRRFKDSTVKEVMELTGNWLKDAPSREKKRLRRRESRERRDREYDEEGSDTTVGQNDD</sequence>
<feature type="region of interest" description="Disordered" evidence="1">
    <location>
        <begin position="1"/>
        <end position="198"/>
    </location>
</feature>
<proteinExistence type="predicted"/>
<name>A0A6J1TJM2_FRAOC</name>